<dbReference type="HOGENOM" id="CLU_082397_0_0_6"/>
<evidence type="ECO:0000313" key="2">
    <source>
        <dbReference type="Proteomes" id="UP000013165"/>
    </source>
</evidence>
<proteinExistence type="predicted"/>
<gene>
    <name evidence="1" type="ORF">J057_03690</name>
</gene>
<dbReference type="eggNOG" id="COG0463">
    <property type="taxonomic scope" value="Bacteria"/>
</dbReference>
<dbReference type="PATRIC" id="fig|626887.3.peg.725"/>
<keyword evidence="2" id="KW-1185">Reference proteome</keyword>
<protein>
    <recommendedName>
        <fullName evidence="3">Glycosyltransferase family 2 protein</fullName>
    </recommendedName>
</protein>
<dbReference type="AlphaFoldDB" id="N6WZ08"/>
<accession>N6WZ08</accession>
<evidence type="ECO:0008006" key="3">
    <source>
        <dbReference type="Google" id="ProtNLM"/>
    </source>
</evidence>
<dbReference type="RefSeq" id="WP_004583286.1">
    <property type="nucleotide sequence ID" value="NZ_AP028878.1"/>
</dbReference>
<name>N6WZ08_9GAMM</name>
<evidence type="ECO:0000313" key="1">
    <source>
        <dbReference type="EMBL" id="ENO16776.1"/>
    </source>
</evidence>
<organism evidence="1 2">
    <name type="scientific">Marinobacter nanhaiticus D15-8W</name>
    <dbReference type="NCBI Taxonomy" id="626887"/>
    <lineage>
        <taxon>Bacteria</taxon>
        <taxon>Pseudomonadati</taxon>
        <taxon>Pseudomonadota</taxon>
        <taxon>Gammaproteobacteria</taxon>
        <taxon>Pseudomonadales</taxon>
        <taxon>Marinobacteraceae</taxon>
        <taxon>Marinobacter</taxon>
    </lineage>
</organism>
<dbReference type="EMBL" id="APLQ01000010">
    <property type="protein sequence ID" value="ENO16776.1"/>
    <property type="molecule type" value="Genomic_DNA"/>
</dbReference>
<sequence length="289" mass="33336">MSLILTFVIPLISPKASKDWQCVLDRLDETARSIENIANECQAIRAIVVATQDAVLRPLPTCFDIVRTDLPPPAVSVFRGECDERVRKDALFWDKGYKTALGMIHAKQRGSTFVMGVDADDLLSKRILDLVRDDTDAFGWYISKGWILPLNSKWGILLQDFHNWCGTYAIVRTDILPLHDSVEEMHPEIVKSLFGNHRELIPYLEHQKRPLKPIDFHAAVYRVDNPSGNFGRRNLRSSFFRKEKLLNEPRSFFRWLLKLRYFGEKERSLFLGSERAQEAPEIGLVDQPR</sequence>
<dbReference type="Proteomes" id="UP000013165">
    <property type="component" value="Unassembled WGS sequence"/>
</dbReference>
<comment type="caution">
    <text evidence="1">The sequence shown here is derived from an EMBL/GenBank/DDBJ whole genome shotgun (WGS) entry which is preliminary data.</text>
</comment>
<dbReference type="STRING" id="626887.J057_03690"/>
<dbReference type="OrthoDB" id="4614415at2"/>
<reference evidence="1 2" key="1">
    <citation type="journal article" date="2013" name="Genome Announc.">
        <title>Genome Sequence of the Polycyclic Aromatic Hydrocarbon-Degrading Bacterium Strain Marinobacter nanhaiticus D15-8WT.</title>
        <authorList>
            <person name="Cui Z."/>
            <person name="Gao W."/>
            <person name="Li Q."/>
            <person name="Xu G."/>
            <person name="Zheng L."/>
        </authorList>
    </citation>
    <scope>NUCLEOTIDE SEQUENCE [LARGE SCALE GENOMIC DNA]</scope>
    <source>
        <strain evidence="1 2">D15-8W</strain>
    </source>
</reference>